<dbReference type="NCBIfam" id="TIGR04056">
    <property type="entry name" value="OMP_RagA_SusC"/>
    <property type="match status" value="1"/>
</dbReference>
<keyword evidence="14" id="KW-1185">Reference proteome</keyword>
<accession>A0ABT1MEC9</accession>
<dbReference type="NCBIfam" id="TIGR04057">
    <property type="entry name" value="SusC_RagA_signa"/>
    <property type="match status" value="1"/>
</dbReference>
<keyword evidence="7 8" id="KW-0998">Cell outer membrane</keyword>
<name>A0ABT1MEC9_9BACT</name>
<evidence type="ECO:0000256" key="8">
    <source>
        <dbReference type="PROSITE-ProRule" id="PRU01360"/>
    </source>
</evidence>
<dbReference type="InterPro" id="IPR023996">
    <property type="entry name" value="TonB-dep_OMP_SusC/RagA"/>
</dbReference>
<dbReference type="Pfam" id="PF07715">
    <property type="entry name" value="Plug"/>
    <property type="match status" value="1"/>
</dbReference>
<evidence type="ECO:0000259" key="11">
    <source>
        <dbReference type="Pfam" id="PF00593"/>
    </source>
</evidence>
<dbReference type="PROSITE" id="PS52016">
    <property type="entry name" value="TONB_DEPENDENT_REC_3"/>
    <property type="match status" value="1"/>
</dbReference>
<dbReference type="Pfam" id="PF00593">
    <property type="entry name" value="TonB_dep_Rec_b-barrel"/>
    <property type="match status" value="1"/>
</dbReference>
<comment type="subcellular location">
    <subcellularLocation>
        <location evidence="1 8">Cell outer membrane</location>
        <topology evidence="1 8">Multi-pass membrane protein</topology>
    </subcellularLocation>
</comment>
<dbReference type="InterPro" id="IPR036942">
    <property type="entry name" value="Beta-barrel_TonB_sf"/>
</dbReference>
<keyword evidence="5 9" id="KW-0798">TonB box</keyword>
<keyword evidence="3 8" id="KW-1134">Transmembrane beta strand</keyword>
<dbReference type="RefSeq" id="WP_255025629.1">
    <property type="nucleotide sequence ID" value="NZ_JANDHW010000002.1"/>
</dbReference>
<dbReference type="Proteomes" id="UP001205603">
    <property type="component" value="Unassembled WGS sequence"/>
</dbReference>
<keyword evidence="6 8" id="KW-0472">Membrane</keyword>
<proteinExistence type="inferred from homology"/>
<keyword evidence="4 8" id="KW-0812">Transmembrane</keyword>
<evidence type="ECO:0000256" key="1">
    <source>
        <dbReference type="ARBA" id="ARBA00004571"/>
    </source>
</evidence>
<dbReference type="InterPro" id="IPR037066">
    <property type="entry name" value="Plug_dom_sf"/>
</dbReference>
<dbReference type="Gene3D" id="2.40.170.20">
    <property type="entry name" value="TonB-dependent receptor, beta-barrel domain"/>
    <property type="match status" value="1"/>
</dbReference>
<organism evidence="13 14">
    <name type="scientific">Coprobacter tertius</name>
    <dbReference type="NCBI Taxonomy" id="2944915"/>
    <lineage>
        <taxon>Bacteria</taxon>
        <taxon>Pseudomonadati</taxon>
        <taxon>Bacteroidota</taxon>
        <taxon>Bacteroidia</taxon>
        <taxon>Bacteroidales</taxon>
        <taxon>Barnesiellaceae</taxon>
        <taxon>Coprobacter</taxon>
    </lineage>
</organism>
<sequence>MKNSRLLFFTLLLSLFAVFQLSAQNAETEIIGKVTDENNESLPGVSILVKGAKTGTATDIDGNFRINAPSGSVLVFSYVGMKKREVKVGDKKIINVKLVPSFVELNEVVAIGYGTMKRKDLTGSVASVNTEELAKAPVANMAEALAGRVAGVMVTQNEGDPNAGISIRVRGGISITQNNEPLYIIDGFPSEAAAFMALNPTDIESIDILKDASSTAIYGARGANGVVVVTTKNGIAGKTLVTYDAYVGFKDVSKHMDMLSTPEFVYLDYERRSASSEGAGESFRRNYGEFADIGANYAHRGVDWQREVFRTAFVQNHKLSVSGGTKDLKYSMSYSHLNDQGIMIESGVKKDNIRAKIDHRINKKARVTGNISFTSMKTEGMGTSEGGGGFGKMTHILTYQPTVGLRATDEEFKTMPDNPWLDDDGNTVQNPAASARAEHNVKELRIFNANAGLSYELVKGLTFKNTTGMLYRTQRNEIFNGSQSVSAKRTSINGSIRNAEVGNFQTANTLTYNLRKRAHKAEFMLGQEYIGTWNRYFQTTVTNFPNDDIGLNDLSLGIAGTSQSNYNDDDKILSFFGRVYYNFKEKYMVTGTLRADGSSKFGPKNHWGIFPSVSAAWRLSEEGFIKDLGAFSDLKLRVGYGTSGINRIGDYGSLSIWSAVVVPNLDGSIPGYVPSQIPNKDLKWEANKTFNVGIDLGFFEQRLTISPEFYINRSSNLLLKSKLPQSSGKEYLYRNIGSTQNMGIDLTISSVNIQTRDFMWRTTLNLSHNKNKILALSGESQYLEESGWGFNQNDYLVAVGRSIGLMYGYKTEGLYQVDDFNYVGGKYVLKEGIPYNPNNQPQPGYWKFKDNGGKVDAKGNPLITEDDKQVIGNANPKFYGGIINTFTYKGFDLSIFLNFSYGNDILNATKLYTTLIGTSNKTSIDAVNSHHRWVTVGSDGKVISDPDVLRRVNSGKTVAQFGDMQNGNKVIHSWGVEDGSFLRINNISLGYTFPKKWMRKIKVGTLRIYVTGNNLFTWTPYTGFDPEVSTRNSTGTTPGVDWGAYPRSRSFVFGLSLGL</sequence>
<evidence type="ECO:0000256" key="7">
    <source>
        <dbReference type="ARBA" id="ARBA00023237"/>
    </source>
</evidence>
<dbReference type="InterPro" id="IPR000531">
    <property type="entry name" value="Beta-barrel_TonB"/>
</dbReference>
<dbReference type="Gene3D" id="2.170.130.10">
    <property type="entry name" value="TonB-dependent receptor, plug domain"/>
    <property type="match status" value="1"/>
</dbReference>
<evidence type="ECO:0000313" key="13">
    <source>
        <dbReference type="EMBL" id="MCP9610983.1"/>
    </source>
</evidence>
<gene>
    <name evidence="13" type="ORF">NMU02_02605</name>
</gene>
<evidence type="ECO:0000256" key="10">
    <source>
        <dbReference type="SAM" id="SignalP"/>
    </source>
</evidence>
<dbReference type="InterPro" id="IPR008969">
    <property type="entry name" value="CarboxyPept-like_regulatory"/>
</dbReference>
<evidence type="ECO:0000256" key="6">
    <source>
        <dbReference type="ARBA" id="ARBA00023136"/>
    </source>
</evidence>
<dbReference type="Gene3D" id="2.60.40.1120">
    <property type="entry name" value="Carboxypeptidase-like, regulatory domain"/>
    <property type="match status" value="1"/>
</dbReference>
<dbReference type="EMBL" id="JANDHW010000002">
    <property type="protein sequence ID" value="MCP9610983.1"/>
    <property type="molecule type" value="Genomic_DNA"/>
</dbReference>
<keyword evidence="13" id="KW-0675">Receptor</keyword>
<evidence type="ECO:0000256" key="9">
    <source>
        <dbReference type="RuleBase" id="RU003357"/>
    </source>
</evidence>
<feature type="chain" id="PRO_5045524043" evidence="10">
    <location>
        <begin position="24"/>
        <end position="1059"/>
    </location>
</feature>
<dbReference type="InterPro" id="IPR012910">
    <property type="entry name" value="Plug_dom"/>
</dbReference>
<dbReference type="InterPro" id="IPR023997">
    <property type="entry name" value="TonB-dep_OMP_SusC/RagA_CS"/>
</dbReference>
<evidence type="ECO:0000256" key="5">
    <source>
        <dbReference type="ARBA" id="ARBA00023077"/>
    </source>
</evidence>
<evidence type="ECO:0000256" key="4">
    <source>
        <dbReference type="ARBA" id="ARBA00022692"/>
    </source>
</evidence>
<dbReference type="SUPFAM" id="SSF56935">
    <property type="entry name" value="Porins"/>
    <property type="match status" value="1"/>
</dbReference>
<dbReference type="Pfam" id="PF13715">
    <property type="entry name" value="CarbopepD_reg_2"/>
    <property type="match status" value="1"/>
</dbReference>
<comment type="caution">
    <text evidence="13">The sequence shown here is derived from an EMBL/GenBank/DDBJ whole genome shotgun (WGS) entry which is preliminary data.</text>
</comment>
<feature type="domain" description="TonB-dependent receptor-like beta-barrel" evidence="11">
    <location>
        <begin position="418"/>
        <end position="848"/>
    </location>
</feature>
<dbReference type="InterPro" id="IPR039426">
    <property type="entry name" value="TonB-dep_rcpt-like"/>
</dbReference>
<evidence type="ECO:0000259" key="12">
    <source>
        <dbReference type="Pfam" id="PF07715"/>
    </source>
</evidence>
<reference evidence="13 14" key="1">
    <citation type="submission" date="2022-07" db="EMBL/GenBank/DDBJ databases">
        <title>Fecal culturing of patients with breast cancer.</title>
        <authorList>
            <person name="Teng N.M.Y."/>
            <person name="Kiu R."/>
            <person name="Evans R."/>
            <person name="Baker D.J."/>
            <person name="Zenner C."/>
            <person name="Robinson S.D."/>
            <person name="Hall L.J."/>
        </authorList>
    </citation>
    <scope>NUCLEOTIDE SEQUENCE [LARGE SCALE GENOMIC DNA]</scope>
    <source>
        <strain evidence="13 14">LH1063</strain>
    </source>
</reference>
<feature type="domain" description="TonB-dependent receptor plug" evidence="12">
    <location>
        <begin position="118"/>
        <end position="226"/>
    </location>
</feature>
<comment type="similarity">
    <text evidence="8 9">Belongs to the TonB-dependent receptor family.</text>
</comment>
<protein>
    <submittedName>
        <fullName evidence="13">TonB-dependent receptor</fullName>
    </submittedName>
</protein>
<evidence type="ECO:0000256" key="2">
    <source>
        <dbReference type="ARBA" id="ARBA00022448"/>
    </source>
</evidence>
<dbReference type="SUPFAM" id="SSF49464">
    <property type="entry name" value="Carboxypeptidase regulatory domain-like"/>
    <property type="match status" value="1"/>
</dbReference>
<keyword evidence="2 8" id="KW-0813">Transport</keyword>
<keyword evidence="10" id="KW-0732">Signal</keyword>
<evidence type="ECO:0000256" key="3">
    <source>
        <dbReference type="ARBA" id="ARBA00022452"/>
    </source>
</evidence>
<evidence type="ECO:0000313" key="14">
    <source>
        <dbReference type="Proteomes" id="UP001205603"/>
    </source>
</evidence>
<feature type="signal peptide" evidence="10">
    <location>
        <begin position="1"/>
        <end position="23"/>
    </location>
</feature>